<feature type="region of interest" description="Disordered" evidence="1">
    <location>
        <begin position="122"/>
        <end position="141"/>
    </location>
</feature>
<proteinExistence type="predicted"/>
<dbReference type="OrthoDB" id="7427399at2"/>
<evidence type="ECO:0008006" key="4">
    <source>
        <dbReference type="Google" id="ProtNLM"/>
    </source>
</evidence>
<dbReference type="Proteomes" id="UP000198462">
    <property type="component" value="Unassembled WGS sequence"/>
</dbReference>
<dbReference type="EMBL" id="NFZT01000001">
    <property type="protein sequence ID" value="OWV32894.1"/>
    <property type="molecule type" value="Genomic_DNA"/>
</dbReference>
<dbReference type="RefSeq" id="WP_088711683.1">
    <property type="nucleotide sequence ID" value="NZ_NFZT01000001.1"/>
</dbReference>
<feature type="region of interest" description="Disordered" evidence="1">
    <location>
        <begin position="39"/>
        <end position="59"/>
    </location>
</feature>
<protein>
    <recommendedName>
        <fullName evidence="4">Bacteriophage N4 adsorption protein A C-terminal domain-containing protein</fullName>
    </recommendedName>
</protein>
<organism evidence="2 3">
    <name type="scientific">Pacificimonas flava</name>
    <dbReference type="NCBI Taxonomy" id="1234595"/>
    <lineage>
        <taxon>Bacteria</taxon>
        <taxon>Pseudomonadati</taxon>
        <taxon>Pseudomonadota</taxon>
        <taxon>Alphaproteobacteria</taxon>
        <taxon>Sphingomonadales</taxon>
        <taxon>Sphingosinicellaceae</taxon>
        <taxon>Pacificimonas</taxon>
    </lineage>
</organism>
<name>A0A219B3Y6_9SPHN</name>
<sequence length="399" mass="41581">MRPLIGLSLLAAALAIWVWLRLPFAAERFADLYGGADAQASPEPARDPGSDAVPPPREEPVFDLLADMPGGEFAEPRLPTFGGPPKLVAPRLPVRVCEFAPGERSAPEQSVRRAAQTADLTSPVAASFAPSGAEEAREPSPFARAKRAYELLLEGHRRAAAAEFDAALAAEPSHPAAASWRAQLAVLNRRFRVNGFALHRPGPSPADPASLPGLGGSQQAVAARFTPDPLAARPVFGSLRYTRSPGATGSQEIAPGIGWQPLGPNGPDLVAERRLALSGGENLWQFRLSGGLTAEDPTGLTLSAYADAGMAGLSDPILFAGGHGFAGYRVLPNLIAGGGLWSGWQDGDGRQPFVEAGPQLRARLSLGSATLSAFASYRLRVAGDSNPASGPVLTLGATY</sequence>
<reference evidence="3" key="1">
    <citation type="submission" date="2017-05" db="EMBL/GenBank/DDBJ databases">
        <authorList>
            <person name="Lin X."/>
        </authorList>
    </citation>
    <scope>NUCLEOTIDE SEQUENCE [LARGE SCALE GENOMIC DNA]</scope>
    <source>
        <strain evidence="3">JLT2012</strain>
    </source>
</reference>
<comment type="caution">
    <text evidence="2">The sequence shown here is derived from an EMBL/GenBank/DDBJ whole genome shotgun (WGS) entry which is preliminary data.</text>
</comment>
<keyword evidence="3" id="KW-1185">Reference proteome</keyword>
<evidence type="ECO:0000256" key="1">
    <source>
        <dbReference type="SAM" id="MobiDB-lite"/>
    </source>
</evidence>
<gene>
    <name evidence="2" type="ORF">B5C34_05130</name>
</gene>
<evidence type="ECO:0000313" key="2">
    <source>
        <dbReference type="EMBL" id="OWV32894.1"/>
    </source>
</evidence>
<accession>A0A219B3Y6</accession>
<dbReference type="AlphaFoldDB" id="A0A219B3Y6"/>
<evidence type="ECO:0000313" key="3">
    <source>
        <dbReference type="Proteomes" id="UP000198462"/>
    </source>
</evidence>